<proteinExistence type="predicted"/>
<dbReference type="Proteomes" id="UP000631312">
    <property type="component" value="Unassembled WGS sequence"/>
</dbReference>
<reference evidence="1 2" key="1">
    <citation type="submission" date="2021-01" db="EMBL/GenBank/DDBJ databases">
        <title>Whole genome shotgun sequence of Actinoplanes lobatus NBRC 12513.</title>
        <authorList>
            <person name="Komaki H."/>
            <person name="Tamura T."/>
        </authorList>
    </citation>
    <scope>NUCLEOTIDE SEQUENCE [LARGE SCALE GENOMIC DNA]</scope>
    <source>
        <strain evidence="1 2">NBRC 12513</strain>
    </source>
</reference>
<dbReference type="EMBL" id="BOMP01000099">
    <property type="protein sequence ID" value="GIE42905.1"/>
    <property type="molecule type" value="Genomic_DNA"/>
</dbReference>
<keyword evidence="2" id="KW-1185">Reference proteome</keyword>
<evidence type="ECO:0000313" key="1">
    <source>
        <dbReference type="EMBL" id="GIE42905.1"/>
    </source>
</evidence>
<protein>
    <submittedName>
        <fullName evidence="1">Uncharacterized protein</fullName>
    </submittedName>
</protein>
<name>A0ABQ4APW3_9ACTN</name>
<sequence length="315" mass="34267">MVKPRVTVVATGVTTRTGCPDQVGGIFLCVRTRRFPLVRADLDQAVCPLPDDLGETLPETVAVVLDHRALGMAPGRETYEAGVVQDPGWRLTGIAWPADLHAGVLVTISVRDQQVHLRTVTLDEPMRVDGVDYFHEYDPRVITREFDPGVSNRGQVLNAVRRLGRVFEDGSAVFAEAELPAHCGLGRGKKGQFLLRNAVDQLLREGYVTRVAGSTGPDGELNYPAVDGEETLDLLFYAPLVEPASLPGEPGEHGDGAGGEHRAHWVSGFVRRLPAGANASKKQLNLHQQAMETEEIDGFTLEPGYTFVKKHHRGG</sequence>
<accession>A0ABQ4APW3</accession>
<organism evidence="1 2">
    <name type="scientific">Actinoplanes lobatus</name>
    <dbReference type="NCBI Taxonomy" id="113568"/>
    <lineage>
        <taxon>Bacteria</taxon>
        <taxon>Bacillati</taxon>
        <taxon>Actinomycetota</taxon>
        <taxon>Actinomycetes</taxon>
        <taxon>Micromonosporales</taxon>
        <taxon>Micromonosporaceae</taxon>
        <taxon>Actinoplanes</taxon>
    </lineage>
</organism>
<comment type="caution">
    <text evidence="1">The sequence shown here is derived from an EMBL/GenBank/DDBJ whole genome shotgun (WGS) entry which is preliminary data.</text>
</comment>
<evidence type="ECO:0000313" key="2">
    <source>
        <dbReference type="Proteomes" id="UP000631312"/>
    </source>
</evidence>
<gene>
    <name evidence="1" type="ORF">Alo02nite_58030</name>
</gene>